<dbReference type="InterPro" id="IPR033878">
    <property type="entry name" value="NfsB-like"/>
</dbReference>
<accession>A0A4R1KZY6</accession>
<dbReference type="PANTHER" id="PTHR43673:SF10">
    <property type="entry name" value="NADH DEHYDROGENASE_NAD(P)H NITROREDUCTASE XCC3605-RELATED"/>
    <property type="match status" value="1"/>
</dbReference>
<name>A0A4R1KZY6_9PAST</name>
<gene>
    <name evidence="5" type="ORF">EV692_0214</name>
</gene>
<dbReference type="NCBIfam" id="NF008275">
    <property type="entry name" value="PRK11053.1"/>
    <property type="match status" value="1"/>
</dbReference>
<dbReference type="GO" id="GO:0016491">
    <property type="term" value="F:oxidoreductase activity"/>
    <property type="evidence" value="ECO:0007669"/>
    <property type="project" value="UniProtKB-KW"/>
</dbReference>
<evidence type="ECO:0000256" key="3">
    <source>
        <dbReference type="ARBA" id="ARBA00023002"/>
    </source>
</evidence>
<sequence>MNTSVFTAQRYSTKAFDASRKISAGDWENIQDALRQSPSSVNIQPWHFVIGSDDAGKARIAKAFTNYPFNTNKVLDASHVVVFASRVHASDEFLNAILEQEDKDGRYAKVEDKQTGDNVRRLFLGIHRNDLKDEQEWFARQTYLNLGFTLMTAAALGIDSVPMEGVDLAALDTEFGLTEKGYQAVAVVSFGYRAADDFNAKLPKSRLADDVIFTQA</sequence>
<dbReference type="CDD" id="cd02149">
    <property type="entry name" value="NfsB-like"/>
    <property type="match status" value="1"/>
</dbReference>
<dbReference type="InterPro" id="IPR029479">
    <property type="entry name" value="Nitroreductase"/>
</dbReference>
<dbReference type="RefSeq" id="WP_132299687.1">
    <property type="nucleotide sequence ID" value="NZ_CP170642.1"/>
</dbReference>
<evidence type="ECO:0000313" key="5">
    <source>
        <dbReference type="EMBL" id="TCK71156.1"/>
    </source>
</evidence>
<evidence type="ECO:0000256" key="2">
    <source>
        <dbReference type="ARBA" id="ARBA00022857"/>
    </source>
</evidence>
<comment type="similarity">
    <text evidence="1">Belongs to the nitroreductase family.</text>
</comment>
<keyword evidence="2" id="KW-0521">NADP</keyword>
<dbReference type="InterPro" id="IPR000415">
    <property type="entry name" value="Nitroreductase-like"/>
</dbReference>
<evidence type="ECO:0000259" key="4">
    <source>
        <dbReference type="Pfam" id="PF00881"/>
    </source>
</evidence>
<keyword evidence="6" id="KW-1185">Reference proteome</keyword>
<dbReference type="SUPFAM" id="SSF55469">
    <property type="entry name" value="FMN-dependent nitroreductase-like"/>
    <property type="match status" value="1"/>
</dbReference>
<feature type="domain" description="Nitroreductase" evidence="4">
    <location>
        <begin position="8"/>
        <end position="192"/>
    </location>
</feature>
<evidence type="ECO:0000256" key="1">
    <source>
        <dbReference type="ARBA" id="ARBA00007118"/>
    </source>
</evidence>
<dbReference type="OrthoDB" id="9809288at2"/>
<dbReference type="PANTHER" id="PTHR43673">
    <property type="entry name" value="NAD(P)H NITROREDUCTASE YDGI-RELATED"/>
    <property type="match status" value="1"/>
</dbReference>
<keyword evidence="3" id="KW-0560">Oxidoreductase</keyword>
<dbReference type="Proteomes" id="UP000295496">
    <property type="component" value="Unassembled WGS sequence"/>
</dbReference>
<organism evidence="5 6">
    <name type="scientific">Lonepinella koalarum</name>
    <dbReference type="NCBI Taxonomy" id="53417"/>
    <lineage>
        <taxon>Bacteria</taxon>
        <taxon>Pseudomonadati</taxon>
        <taxon>Pseudomonadota</taxon>
        <taxon>Gammaproteobacteria</taxon>
        <taxon>Pasteurellales</taxon>
        <taxon>Pasteurellaceae</taxon>
        <taxon>Lonepinella</taxon>
    </lineage>
</organism>
<dbReference type="EMBL" id="SMGJ01000001">
    <property type="protein sequence ID" value="TCK71156.1"/>
    <property type="molecule type" value="Genomic_DNA"/>
</dbReference>
<proteinExistence type="inferred from homology"/>
<comment type="caution">
    <text evidence="5">The sequence shown here is derived from an EMBL/GenBank/DDBJ whole genome shotgun (WGS) entry which is preliminary data.</text>
</comment>
<dbReference type="AlphaFoldDB" id="A0A4R1KZY6"/>
<reference evidence="5 6" key="1">
    <citation type="submission" date="2019-03" db="EMBL/GenBank/DDBJ databases">
        <title>Genomic Encyclopedia of Type Strains, Phase IV (KMG-IV): sequencing the most valuable type-strain genomes for metagenomic binning, comparative biology and taxonomic classification.</title>
        <authorList>
            <person name="Goeker M."/>
        </authorList>
    </citation>
    <scope>NUCLEOTIDE SEQUENCE [LARGE SCALE GENOMIC DNA]</scope>
    <source>
        <strain evidence="5 6">DSM 10053</strain>
    </source>
</reference>
<evidence type="ECO:0000313" key="6">
    <source>
        <dbReference type="Proteomes" id="UP000295496"/>
    </source>
</evidence>
<dbReference type="Pfam" id="PF00881">
    <property type="entry name" value="Nitroreductase"/>
    <property type="match status" value="1"/>
</dbReference>
<dbReference type="Gene3D" id="3.40.109.10">
    <property type="entry name" value="NADH Oxidase"/>
    <property type="match status" value="1"/>
</dbReference>
<protein>
    <submittedName>
        <fullName evidence="5">Dihydropteridine reductase</fullName>
    </submittedName>
</protein>